<protein>
    <submittedName>
        <fullName evidence="1">Uncharacterized protein</fullName>
    </submittedName>
</protein>
<gene>
    <name evidence="1" type="ORF">JG687_00019717</name>
</gene>
<sequence>MCFTNMVIASQLFAGEVAASPRSRSRCERCESMRLICGAQNASCGIWPIRLRPRVHCVQVTHAASELDACFGGALGRCA</sequence>
<evidence type="ECO:0000313" key="1">
    <source>
        <dbReference type="EMBL" id="KAG6941340.1"/>
    </source>
</evidence>
<evidence type="ECO:0000313" key="2">
    <source>
        <dbReference type="Proteomes" id="UP000688947"/>
    </source>
</evidence>
<dbReference type="AlphaFoldDB" id="A0A8T1TM98"/>
<organism evidence="1 2">
    <name type="scientific">Phytophthora cactorum</name>
    <dbReference type="NCBI Taxonomy" id="29920"/>
    <lineage>
        <taxon>Eukaryota</taxon>
        <taxon>Sar</taxon>
        <taxon>Stramenopiles</taxon>
        <taxon>Oomycota</taxon>
        <taxon>Peronosporomycetes</taxon>
        <taxon>Peronosporales</taxon>
        <taxon>Peronosporaceae</taxon>
        <taxon>Phytophthora</taxon>
    </lineage>
</organism>
<dbReference type="Proteomes" id="UP000688947">
    <property type="component" value="Unassembled WGS sequence"/>
</dbReference>
<name>A0A8T1TM98_9STRA</name>
<accession>A0A8T1TM98</accession>
<comment type="caution">
    <text evidence="1">The sequence shown here is derived from an EMBL/GenBank/DDBJ whole genome shotgun (WGS) entry which is preliminary data.</text>
</comment>
<proteinExistence type="predicted"/>
<reference evidence="1" key="1">
    <citation type="submission" date="2021-01" db="EMBL/GenBank/DDBJ databases">
        <title>Phytophthora aleatoria, a newly-described species from Pinus radiata is distinct from Phytophthora cactorum isolates based on comparative genomics.</title>
        <authorList>
            <person name="Mcdougal R."/>
            <person name="Panda P."/>
            <person name="Williams N."/>
            <person name="Studholme D.J."/>
        </authorList>
    </citation>
    <scope>NUCLEOTIDE SEQUENCE</scope>
    <source>
        <strain evidence="1">NZFS 3830</strain>
    </source>
</reference>
<dbReference type="EMBL" id="JAENGZ010003629">
    <property type="protein sequence ID" value="KAG6941340.1"/>
    <property type="molecule type" value="Genomic_DNA"/>
</dbReference>